<comment type="caution">
    <text evidence="1">The sequence shown here is derived from an EMBL/GenBank/DDBJ whole genome shotgun (WGS) entry which is preliminary data.</text>
</comment>
<evidence type="ECO:0000313" key="2">
    <source>
        <dbReference type="Proteomes" id="UP001055114"/>
    </source>
</evidence>
<evidence type="ECO:0000313" key="1">
    <source>
        <dbReference type="EMBL" id="GKH71645.1"/>
    </source>
</evidence>
<proteinExistence type="predicted"/>
<dbReference type="AlphaFoldDB" id="A0AA37NE97"/>
<protein>
    <submittedName>
        <fullName evidence="1">Uncharacterized protein</fullName>
    </submittedName>
</protein>
<reference evidence="1" key="1">
    <citation type="submission" date="2022-01" db="EMBL/GenBank/DDBJ databases">
        <title>Novel bile acid biosynthetic pathways are enriched in the microbiome of centenarians.</title>
        <authorList>
            <person name="Sato Y."/>
            <person name="Atarashi K."/>
            <person name="Plichta R.D."/>
            <person name="Arai Y."/>
            <person name="Sasajima S."/>
            <person name="Kearney M.S."/>
            <person name="Suda W."/>
            <person name="Takeshita K."/>
            <person name="Sasaki T."/>
            <person name="Okamoto S."/>
            <person name="Skelly N.A."/>
            <person name="Okamura Y."/>
            <person name="Vlamakis H."/>
            <person name="Li Y."/>
            <person name="Tanoue T."/>
            <person name="Takei H."/>
            <person name="Nittono H."/>
            <person name="Narushima S."/>
            <person name="Irie J."/>
            <person name="Itoh H."/>
            <person name="Moriya K."/>
            <person name="Sugiura Y."/>
            <person name="Suematsu M."/>
            <person name="Moritoki N."/>
            <person name="Shibata S."/>
            <person name="Littman R.D."/>
            <person name="Fischbach A.M."/>
            <person name="Uwamino Y."/>
            <person name="Inoue T."/>
            <person name="Honda A."/>
            <person name="Hattori M."/>
            <person name="Murai T."/>
            <person name="Xavier J.R."/>
            <person name="Hirose N."/>
            <person name="Honda K."/>
        </authorList>
    </citation>
    <scope>NUCLEOTIDE SEQUENCE</scope>
    <source>
        <strain evidence="1">CE91-St3</strain>
    </source>
</reference>
<accession>A0AA37NE97</accession>
<organism evidence="1 2">
    <name type="scientific">Parabacteroides merdae</name>
    <dbReference type="NCBI Taxonomy" id="46503"/>
    <lineage>
        <taxon>Bacteria</taxon>
        <taxon>Pseudomonadati</taxon>
        <taxon>Bacteroidota</taxon>
        <taxon>Bacteroidia</taxon>
        <taxon>Bacteroidales</taxon>
        <taxon>Tannerellaceae</taxon>
        <taxon>Parabacteroides</taxon>
    </lineage>
</organism>
<name>A0AA37NE97_9BACT</name>
<sequence>MEQGGPARDVQGVRLRRLQGKNGLNQLTINKEEECLDCKSGCANKIVDCQLSIVNYLVI</sequence>
<dbReference type="Proteomes" id="UP001055114">
    <property type="component" value="Unassembled WGS sequence"/>
</dbReference>
<gene>
    <name evidence="1" type="ORF">CE91St3_15080</name>
</gene>
<dbReference type="EMBL" id="BQNZ01000001">
    <property type="protein sequence ID" value="GKH71645.1"/>
    <property type="molecule type" value="Genomic_DNA"/>
</dbReference>